<dbReference type="GO" id="GO:0005794">
    <property type="term" value="C:Golgi apparatus"/>
    <property type="evidence" value="ECO:0007669"/>
    <property type="project" value="UniProtKB-SubCell"/>
</dbReference>
<evidence type="ECO:0000256" key="14">
    <source>
        <dbReference type="ARBA" id="ARBA00023125"/>
    </source>
</evidence>
<dbReference type="EMBL" id="OU963864">
    <property type="protein sequence ID" value="CAH0768443.1"/>
    <property type="molecule type" value="Genomic_DNA"/>
</dbReference>
<organism evidence="17 18">
    <name type="scientific">Bemisia tabaci</name>
    <name type="common">Sweetpotato whitefly</name>
    <name type="synonym">Aleurodes tabaci</name>
    <dbReference type="NCBI Taxonomy" id="7038"/>
    <lineage>
        <taxon>Eukaryota</taxon>
        <taxon>Metazoa</taxon>
        <taxon>Ecdysozoa</taxon>
        <taxon>Arthropoda</taxon>
        <taxon>Hexapoda</taxon>
        <taxon>Insecta</taxon>
        <taxon>Pterygota</taxon>
        <taxon>Neoptera</taxon>
        <taxon>Paraneoptera</taxon>
        <taxon>Hemiptera</taxon>
        <taxon>Sternorrhyncha</taxon>
        <taxon>Aleyrodoidea</taxon>
        <taxon>Aleyrodidae</taxon>
        <taxon>Aleyrodinae</taxon>
        <taxon>Bemisia</taxon>
    </lineage>
</organism>
<dbReference type="Pfam" id="PF25434">
    <property type="entry name" value="NUCB1_N"/>
    <property type="match status" value="1"/>
</dbReference>
<reference evidence="17" key="1">
    <citation type="submission" date="2021-12" db="EMBL/GenBank/DDBJ databases">
        <authorList>
            <person name="King R."/>
        </authorList>
    </citation>
    <scope>NUCLEOTIDE SEQUENCE</scope>
</reference>
<evidence type="ECO:0000256" key="4">
    <source>
        <dbReference type="ARBA" id="ARBA00004613"/>
    </source>
</evidence>
<dbReference type="InterPro" id="IPR011992">
    <property type="entry name" value="EF-hand-dom_pair"/>
</dbReference>
<evidence type="ECO:0000256" key="6">
    <source>
        <dbReference type="ARBA" id="ARBA00022490"/>
    </source>
</evidence>
<sequence length="375" mass="44792">MRESKITNRNQIMCFLSCWKIIKGGILQSPNHQLLSDKEVEEMLRKYPELSDKFSEMDLEYRRYIQEVGSILLSDTDLREKLDILDNNDLSSGLIADELDKLKPELRSKLNEIKRAEIDRLLSRWRDLAKITDREPKGIVHLDTKNPHSFEADDLRYLLKATVDDLNKLDQMRRQAFKNHEMKKKMEEEERINAMGSEQRESYYTHKRNWAEIYRQREKQVRHPGSEEQLKDVWKHTDQMNFQDFNPTLFFRLHDMNNDGALDEHEVKALFIREISTLYKKEDPDFDPAEKEEEGERMREHFFSEADTDKDRMVTLHEFTSNLENLKTHETGWNSLFSRPFFTDEEFNAFMEKTIPAGNSIKTKLEGYRMNHIEM</sequence>
<evidence type="ECO:0000256" key="12">
    <source>
        <dbReference type="ARBA" id="ARBA00022837"/>
    </source>
</evidence>
<evidence type="ECO:0000313" key="17">
    <source>
        <dbReference type="EMBL" id="CAH0768443.1"/>
    </source>
</evidence>
<keyword evidence="10" id="KW-0732">Signal</keyword>
<dbReference type="InterPro" id="IPR018247">
    <property type="entry name" value="EF_Hand_1_Ca_BS"/>
</dbReference>
<dbReference type="InterPro" id="IPR040250">
    <property type="entry name" value="Nucleobindin"/>
</dbReference>
<evidence type="ECO:0000256" key="5">
    <source>
        <dbReference type="ARBA" id="ARBA00008063"/>
    </source>
</evidence>
<evidence type="ECO:0000256" key="10">
    <source>
        <dbReference type="ARBA" id="ARBA00022729"/>
    </source>
</evidence>
<keyword evidence="14" id="KW-0238">DNA-binding</keyword>
<evidence type="ECO:0000256" key="9">
    <source>
        <dbReference type="ARBA" id="ARBA00022658"/>
    </source>
</evidence>
<dbReference type="GO" id="GO:0016020">
    <property type="term" value="C:membrane"/>
    <property type="evidence" value="ECO:0007669"/>
    <property type="project" value="UniProtKB-SubCell"/>
</dbReference>
<evidence type="ECO:0000256" key="2">
    <source>
        <dbReference type="ARBA" id="ARBA00004496"/>
    </source>
</evidence>
<proteinExistence type="inferred from homology"/>
<dbReference type="PROSITE" id="PS00018">
    <property type="entry name" value="EF_HAND_1"/>
    <property type="match status" value="2"/>
</dbReference>
<dbReference type="PROSITE" id="PS50222">
    <property type="entry name" value="EF_HAND_2"/>
    <property type="match status" value="1"/>
</dbReference>
<dbReference type="GO" id="GO:0005509">
    <property type="term" value="F:calcium ion binding"/>
    <property type="evidence" value="ECO:0007669"/>
    <property type="project" value="InterPro"/>
</dbReference>
<evidence type="ECO:0000256" key="1">
    <source>
        <dbReference type="ARBA" id="ARBA00004170"/>
    </source>
</evidence>
<keyword evidence="15" id="KW-0472">Membrane</keyword>
<dbReference type="PANTHER" id="PTHR19237:SF20">
    <property type="entry name" value="NUCLEOBINDIN 1"/>
    <property type="match status" value="1"/>
</dbReference>
<dbReference type="Gene3D" id="1.10.238.10">
    <property type="entry name" value="EF-hand"/>
    <property type="match status" value="1"/>
</dbReference>
<evidence type="ECO:0000259" key="16">
    <source>
        <dbReference type="PROSITE" id="PS50222"/>
    </source>
</evidence>
<keyword evidence="11" id="KW-0677">Repeat</keyword>
<evidence type="ECO:0000256" key="13">
    <source>
        <dbReference type="ARBA" id="ARBA00023034"/>
    </source>
</evidence>
<dbReference type="GO" id="GO:0003677">
    <property type="term" value="F:DNA binding"/>
    <property type="evidence" value="ECO:0007669"/>
    <property type="project" value="UniProtKB-KW"/>
</dbReference>
<dbReference type="Proteomes" id="UP001152759">
    <property type="component" value="Chromosome 3"/>
</dbReference>
<keyword evidence="12" id="KW-0106">Calcium</keyword>
<evidence type="ECO:0000256" key="3">
    <source>
        <dbReference type="ARBA" id="ARBA00004555"/>
    </source>
</evidence>
<evidence type="ECO:0000256" key="15">
    <source>
        <dbReference type="ARBA" id="ARBA00023136"/>
    </source>
</evidence>
<keyword evidence="8" id="KW-0597">Phosphoprotein</keyword>
<comment type="similarity">
    <text evidence="5">Belongs to the nucleobindin family.</text>
</comment>
<keyword evidence="7" id="KW-0964">Secreted</keyword>
<dbReference type="PANTHER" id="PTHR19237">
    <property type="entry name" value="NUCLEOBINDIN"/>
    <property type="match status" value="1"/>
</dbReference>
<keyword evidence="13" id="KW-0333">Golgi apparatus</keyword>
<keyword evidence="18" id="KW-1185">Reference proteome</keyword>
<comment type="subcellular location">
    <subcellularLocation>
        <location evidence="2">Cytoplasm</location>
    </subcellularLocation>
    <subcellularLocation>
        <location evidence="3">Golgi apparatus</location>
    </subcellularLocation>
    <subcellularLocation>
        <location evidence="1">Membrane</location>
        <topology evidence="1">Peripheral membrane protein</topology>
    </subcellularLocation>
    <subcellularLocation>
        <location evidence="4">Secreted</location>
    </subcellularLocation>
</comment>
<dbReference type="InterPro" id="IPR002048">
    <property type="entry name" value="EF_hand_dom"/>
</dbReference>
<dbReference type="AlphaFoldDB" id="A0A9P0CB27"/>
<name>A0A9P0CB27_BEMTA</name>
<feature type="domain" description="EF-hand" evidence="16">
    <location>
        <begin position="294"/>
        <end position="329"/>
    </location>
</feature>
<evidence type="ECO:0000256" key="8">
    <source>
        <dbReference type="ARBA" id="ARBA00022553"/>
    </source>
</evidence>
<evidence type="ECO:0000256" key="7">
    <source>
        <dbReference type="ARBA" id="ARBA00022525"/>
    </source>
</evidence>
<keyword evidence="6" id="KW-0963">Cytoplasm</keyword>
<keyword evidence="9" id="KW-0344">Guanine-nucleotide releasing factor</keyword>
<accession>A0A9P0CB27</accession>
<dbReference type="GO" id="GO:0005793">
    <property type="term" value="C:endoplasmic reticulum-Golgi intermediate compartment"/>
    <property type="evidence" value="ECO:0007669"/>
    <property type="project" value="TreeGrafter"/>
</dbReference>
<dbReference type="GO" id="GO:0070062">
    <property type="term" value="C:extracellular exosome"/>
    <property type="evidence" value="ECO:0007669"/>
    <property type="project" value="TreeGrafter"/>
</dbReference>
<evidence type="ECO:0000256" key="11">
    <source>
        <dbReference type="ARBA" id="ARBA00022737"/>
    </source>
</evidence>
<dbReference type="GO" id="GO:0005085">
    <property type="term" value="F:guanyl-nucleotide exchange factor activity"/>
    <property type="evidence" value="ECO:0007669"/>
    <property type="project" value="UniProtKB-KW"/>
</dbReference>
<protein>
    <recommendedName>
        <fullName evidence="16">EF-hand domain-containing protein</fullName>
    </recommendedName>
</protein>
<evidence type="ECO:0000313" key="18">
    <source>
        <dbReference type="Proteomes" id="UP001152759"/>
    </source>
</evidence>
<dbReference type="InterPro" id="IPR057576">
    <property type="entry name" value="NUCB1_N"/>
</dbReference>
<gene>
    <name evidence="17" type="ORF">BEMITA_LOCUS5582</name>
</gene>
<dbReference type="SUPFAM" id="SSF47473">
    <property type="entry name" value="EF-hand"/>
    <property type="match status" value="1"/>
</dbReference>